<protein>
    <submittedName>
        <fullName evidence="2">Paralemmin-3</fullName>
    </submittedName>
</protein>
<accession>G7NLZ0</accession>
<dbReference type="Proteomes" id="UP000013456">
    <property type="component" value="Chromosome 19"/>
</dbReference>
<feature type="compositionally biased region" description="Basic and acidic residues" evidence="1">
    <location>
        <begin position="279"/>
        <end position="295"/>
    </location>
</feature>
<feature type="region of interest" description="Disordered" evidence="1">
    <location>
        <begin position="72"/>
        <end position="186"/>
    </location>
</feature>
<feature type="compositionally biased region" description="Basic and acidic residues" evidence="1">
    <location>
        <begin position="416"/>
        <end position="452"/>
    </location>
</feature>
<dbReference type="PANTHER" id="PTHR47528">
    <property type="entry name" value="PARALEMMIN-3"/>
    <property type="match status" value="1"/>
</dbReference>
<dbReference type="InterPro" id="IPR024149">
    <property type="entry name" value="Paralemmin-3"/>
</dbReference>
<evidence type="ECO:0000256" key="1">
    <source>
        <dbReference type="SAM" id="MobiDB-lite"/>
    </source>
</evidence>
<feature type="compositionally biased region" description="Acidic residues" evidence="1">
    <location>
        <begin position="467"/>
        <end position="476"/>
    </location>
</feature>
<reference evidence="2" key="1">
    <citation type="journal article" date="2011" name="Nat. Biotechnol.">
        <title>Genome sequencing and comparison of two nonhuman primate animal models, the cynomolgus and Chinese rhesus macaques.</title>
        <authorList>
            <person name="Yan G."/>
            <person name="Zhang G."/>
            <person name="Fang X."/>
            <person name="Zhang Y."/>
            <person name="Li C."/>
            <person name="Ling F."/>
            <person name="Cooper D.N."/>
            <person name="Li Q."/>
            <person name="Li Y."/>
            <person name="van Gool A.J."/>
            <person name="Du H."/>
            <person name="Chen J."/>
            <person name="Chen R."/>
            <person name="Zhang P."/>
            <person name="Huang Z."/>
            <person name="Thompson J.R."/>
            <person name="Meng Y."/>
            <person name="Bai Y."/>
            <person name="Wang J."/>
            <person name="Zhuo M."/>
            <person name="Wang T."/>
            <person name="Huang Y."/>
            <person name="Wei L."/>
            <person name="Li J."/>
            <person name="Wang Z."/>
            <person name="Hu H."/>
            <person name="Yang P."/>
            <person name="Le L."/>
            <person name="Stenson P.D."/>
            <person name="Li B."/>
            <person name="Liu X."/>
            <person name="Ball E.V."/>
            <person name="An N."/>
            <person name="Huang Q."/>
            <person name="Zhang Y."/>
            <person name="Fan W."/>
            <person name="Zhang X."/>
            <person name="Li Y."/>
            <person name="Wang W."/>
            <person name="Katze M.G."/>
            <person name="Su B."/>
            <person name="Nielsen R."/>
            <person name="Yang H."/>
            <person name="Wang J."/>
            <person name="Wang X."/>
            <person name="Wang J."/>
        </authorList>
    </citation>
    <scope>NUCLEOTIDE SEQUENCE [LARGE SCALE GENOMIC DNA]</scope>
    <source>
        <strain evidence="2">CR-5</strain>
    </source>
</reference>
<feature type="compositionally biased region" description="Basic and acidic residues" evidence="1">
    <location>
        <begin position="365"/>
        <end position="407"/>
    </location>
</feature>
<sequence>MAESSLYRQRLEVIARKSLRERWLMDGAAAGPEPSEDPTSKDPQSPEGQAQARIRNLEDSLFTLQSQLQLLQSASTGAQHKPSDRPSWRRQGHRPLSQLIVEAGSVGQTDVKKRASLPARLVGTPPESPSEPREDVLGFLPAPRQVPGAAGDSSEANGPCPSPIPTPEQGLSQRAVPSKGRVGEAKGGGVVSVVWEGLRVTEDCATGATGPELEAKVEEVVLEAIGDRKGAGSLELPAWVKEDRGIVEVVWEGVGGSDTEATGVVGRVPEAVQSSSPRLQERLEAAASREGEDVPRGSPEGDGQGGSGGEEGSFIWVERVTLSEEWEELLVEGLEGPEVAGRERGDESPLGAEEAETGGGEETWEAEKRKAEESMRIGSEEKPGTGRDGAEMSPVVERKGGEKKLELESSGSAEKLGTEREGVEEPLGVERKVEGHLRAEKEEGEEKRGAEKEVEEPLGVEKKGGEEEPEATEEPLEAERKGGEETLEAERKGGEETLEAERKGGEETLEAERKGGEETLEAERKGGEETLEAERKGGEETLEAERKGGEETLEAERRGGEESLEAEKTQGTEGDLNLEQQESREGSESQAEEVNEAGPPLEANTETRPEEEGPQPQEKPVGAPEEEGVKPQTAAEGQGPLGDATPLLAETPAPEQPAECQPLLQEEGPSANPSAHPVPTYAPAQQPEPSAPTEGEEASGPKQKTCQCCAVM</sequence>
<proteinExistence type="predicted"/>
<dbReference type="EMBL" id="CM001271">
    <property type="protein sequence ID" value="EHH29714.1"/>
    <property type="molecule type" value="Genomic_DNA"/>
</dbReference>
<gene>
    <name evidence="2" type="ORF">EGK_10207</name>
</gene>
<evidence type="ECO:0000313" key="2">
    <source>
        <dbReference type="EMBL" id="EHH29714.1"/>
    </source>
</evidence>
<feature type="compositionally biased region" description="Gly residues" evidence="1">
    <location>
        <begin position="300"/>
        <end position="311"/>
    </location>
</feature>
<feature type="region of interest" description="Disordered" evidence="1">
    <location>
        <begin position="25"/>
        <end position="58"/>
    </location>
</feature>
<name>G7NLZ0_MACMU</name>
<dbReference type="AlphaFoldDB" id="G7NLZ0"/>
<organism evidence="2">
    <name type="scientific">Macaca mulatta</name>
    <name type="common">Rhesus macaque</name>
    <dbReference type="NCBI Taxonomy" id="9544"/>
    <lineage>
        <taxon>Eukaryota</taxon>
        <taxon>Metazoa</taxon>
        <taxon>Chordata</taxon>
        <taxon>Craniata</taxon>
        <taxon>Vertebrata</taxon>
        <taxon>Euteleostomi</taxon>
        <taxon>Mammalia</taxon>
        <taxon>Eutheria</taxon>
        <taxon>Euarchontoglires</taxon>
        <taxon>Primates</taxon>
        <taxon>Haplorrhini</taxon>
        <taxon>Catarrhini</taxon>
        <taxon>Cercopithecidae</taxon>
        <taxon>Cercopithecinae</taxon>
        <taxon>Macaca</taxon>
    </lineage>
</organism>
<dbReference type="PANTHER" id="PTHR47528:SF1">
    <property type="entry name" value="PARALEMMIN-3"/>
    <property type="match status" value="1"/>
</dbReference>
<feature type="compositionally biased region" description="Basic and acidic residues" evidence="1">
    <location>
        <begin position="477"/>
        <end position="570"/>
    </location>
</feature>
<feature type="region of interest" description="Disordered" evidence="1">
    <location>
        <begin position="270"/>
        <end position="712"/>
    </location>
</feature>